<protein>
    <submittedName>
        <fullName evidence="3">Uncharacterized protein</fullName>
    </submittedName>
</protein>
<dbReference type="Proteomes" id="UP000759537">
    <property type="component" value="Unassembled WGS sequence"/>
</dbReference>
<evidence type="ECO:0000313" key="3">
    <source>
        <dbReference type="EMBL" id="KAF8483608.1"/>
    </source>
</evidence>
<organism evidence="3 4">
    <name type="scientific">Russula ochroleuca</name>
    <dbReference type="NCBI Taxonomy" id="152965"/>
    <lineage>
        <taxon>Eukaryota</taxon>
        <taxon>Fungi</taxon>
        <taxon>Dikarya</taxon>
        <taxon>Basidiomycota</taxon>
        <taxon>Agaricomycotina</taxon>
        <taxon>Agaricomycetes</taxon>
        <taxon>Russulales</taxon>
        <taxon>Russulaceae</taxon>
        <taxon>Russula</taxon>
    </lineage>
</organism>
<feature type="compositionally biased region" description="Low complexity" evidence="1">
    <location>
        <begin position="49"/>
        <end position="65"/>
    </location>
</feature>
<evidence type="ECO:0000256" key="2">
    <source>
        <dbReference type="SAM" id="Phobius"/>
    </source>
</evidence>
<feature type="transmembrane region" description="Helical" evidence="2">
    <location>
        <begin position="148"/>
        <end position="170"/>
    </location>
</feature>
<evidence type="ECO:0000256" key="1">
    <source>
        <dbReference type="SAM" id="MobiDB-lite"/>
    </source>
</evidence>
<dbReference type="OrthoDB" id="3254104at2759"/>
<feature type="transmembrane region" description="Helical" evidence="2">
    <location>
        <begin position="251"/>
        <end position="273"/>
    </location>
</feature>
<keyword evidence="2" id="KW-0472">Membrane</keyword>
<feature type="transmembrane region" description="Helical" evidence="2">
    <location>
        <begin position="285"/>
        <end position="304"/>
    </location>
</feature>
<dbReference type="EMBL" id="WHVB01000004">
    <property type="protein sequence ID" value="KAF8483608.1"/>
    <property type="molecule type" value="Genomic_DNA"/>
</dbReference>
<reference evidence="3" key="1">
    <citation type="submission" date="2019-10" db="EMBL/GenBank/DDBJ databases">
        <authorList>
            <consortium name="DOE Joint Genome Institute"/>
            <person name="Kuo A."/>
            <person name="Miyauchi S."/>
            <person name="Kiss E."/>
            <person name="Drula E."/>
            <person name="Kohler A."/>
            <person name="Sanchez-Garcia M."/>
            <person name="Andreopoulos B."/>
            <person name="Barry K.W."/>
            <person name="Bonito G."/>
            <person name="Buee M."/>
            <person name="Carver A."/>
            <person name="Chen C."/>
            <person name="Cichocki N."/>
            <person name="Clum A."/>
            <person name="Culley D."/>
            <person name="Crous P.W."/>
            <person name="Fauchery L."/>
            <person name="Girlanda M."/>
            <person name="Hayes R."/>
            <person name="Keri Z."/>
            <person name="LaButti K."/>
            <person name="Lipzen A."/>
            <person name="Lombard V."/>
            <person name="Magnuson J."/>
            <person name="Maillard F."/>
            <person name="Morin E."/>
            <person name="Murat C."/>
            <person name="Nolan M."/>
            <person name="Ohm R."/>
            <person name="Pangilinan J."/>
            <person name="Pereira M."/>
            <person name="Perotto S."/>
            <person name="Peter M."/>
            <person name="Riley R."/>
            <person name="Sitrit Y."/>
            <person name="Stielow B."/>
            <person name="Szollosi G."/>
            <person name="Zifcakova L."/>
            <person name="Stursova M."/>
            <person name="Spatafora J.W."/>
            <person name="Tedersoo L."/>
            <person name="Vaario L.-M."/>
            <person name="Yamada A."/>
            <person name="Yan M."/>
            <person name="Wang P."/>
            <person name="Xu J."/>
            <person name="Bruns T."/>
            <person name="Baldrian P."/>
            <person name="Vilgalys R."/>
            <person name="Henrissat B."/>
            <person name="Grigoriev I.V."/>
            <person name="Hibbett D."/>
            <person name="Nagy L.G."/>
            <person name="Martin F.M."/>
        </authorList>
    </citation>
    <scope>NUCLEOTIDE SEQUENCE</scope>
    <source>
        <strain evidence="3">Prilba</strain>
    </source>
</reference>
<keyword evidence="2" id="KW-0812">Transmembrane</keyword>
<name>A0A9P5N0Y6_9AGAM</name>
<feature type="transmembrane region" description="Helical" evidence="2">
    <location>
        <begin position="221"/>
        <end position="239"/>
    </location>
</feature>
<gene>
    <name evidence="3" type="ORF">DFH94DRAFT_318030</name>
</gene>
<feature type="region of interest" description="Disordered" evidence="1">
    <location>
        <begin position="41"/>
        <end position="138"/>
    </location>
</feature>
<evidence type="ECO:0000313" key="4">
    <source>
        <dbReference type="Proteomes" id="UP000759537"/>
    </source>
</evidence>
<accession>A0A9P5N0Y6</accession>
<reference evidence="3" key="2">
    <citation type="journal article" date="2020" name="Nat. Commun.">
        <title>Large-scale genome sequencing of mycorrhizal fungi provides insights into the early evolution of symbiotic traits.</title>
        <authorList>
            <person name="Miyauchi S."/>
            <person name="Kiss E."/>
            <person name="Kuo A."/>
            <person name="Drula E."/>
            <person name="Kohler A."/>
            <person name="Sanchez-Garcia M."/>
            <person name="Morin E."/>
            <person name="Andreopoulos B."/>
            <person name="Barry K.W."/>
            <person name="Bonito G."/>
            <person name="Buee M."/>
            <person name="Carver A."/>
            <person name="Chen C."/>
            <person name="Cichocki N."/>
            <person name="Clum A."/>
            <person name="Culley D."/>
            <person name="Crous P.W."/>
            <person name="Fauchery L."/>
            <person name="Girlanda M."/>
            <person name="Hayes R.D."/>
            <person name="Keri Z."/>
            <person name="LaButti K."/>
            <person name="Lipzen A."/>
            <person name="Lombard V."/>
            <person name="Magnuson J."/>
            <person name="Maillard F."/>
            <person name="Murat C."/>
            <person name="Nolan M."/>
            <person name="Ohm R.A."/>
            <person name="Pangilinan J."/>
            <person name="Pereira M.F."/>
            <person name="Perotto S."/>
            <person name="Peter M."/>
            <person name="Pfister S."/>
            <person name="Riley R."/>
            <person name="Sitrit Y."/>
            <person name="Stielow J.B."/>
            <person name="Szollosi G."/>
            <person name="Zifcakova L."/>
            <person name="Stursova M."/>
            <person name="Spatafora J.W."/>
            <person name="Tedersoo L."/>
            <person name="Vaario L.M."/>
            <person name="Yamada A."/>
            <person name="Yan M."/>
            <person name="Wang P."/>
            <person name="Xu J."/>
            <person name="Bruns T."/>
            <person name="Baldrian P."/>
            <person name="Vilgalys R."/>
            <person name="Dunand C."/>
            <person name="Henrissat B."/>
            <person name="Grigoriev I.V."/>
            <person name="Hibbett D."/>
            <person name="Nagy L.G."/>
            <person name="Martin F.M."/>
        </authorList>
    </citation>
    <scope>NUCLEOTIDE SEQUENCE</scope>
    <source>
        <strain evidence="3">Prilba</strain>
    </source>
</reference>
<keyword evidence="2" id="KW-1133">Transmembrane helix</keyword>
<feature type="region of interest" description="Disordered" evidence="1">
    <location>
        <begin position="178"/>
        <end position="201"/>
    </location>
</feature>
<feature type="compositionally biased region" description="Polar residues" evidence="1">
    <location>
        <begin position="1"/>
        <end position="19"/>
    </location>
</feature>
<dbReference type="AlphaFoldDB" id="A0A9P5N0Y6"/>
<feature type="region of interest" description="Disordered" evidence="1">
    <location>
        <begin position="1"/>
        <end position="23"/>
    </location>
</feature>
<keyword evidence="4" id="KW-1185">Reference proteome</keyword>
<comment type="caution">
    <text evidence="3">The sequence shown here is derived from an EMBL/GenBank/DDBJ whole genome shotgun (WGS) entry which is preliminary data.</text>
</comment>
<sequence>MSSSAKDTTQASQTAPSQPGTGGTVSILVAFLAPQHPTDTLLFVDQNKQPASSTPQAQGAAAQPARVEATTATTNTQAPVSTSEKSPPPPSGSTPVPAATNSDTELDPEKAQLAAAAGPPAPAIPEYVPEALDTRERDERRRLRQKKLLIIHTHIARFFTWLLLLGFVILPSTFSRNDQGQTTQGQTSQGQTCTCPGSGSGSGSGNHHGKNHIFNLSLLPLGYVCCFLNFFVTAWLWNVRKKEHDWLFQNLFFAGLVNAFSGLVTTFVNVFGVQGGTLGTSSKTTLILASVCTIIYGTLSIIYYRKRLEVRRRRGSSYSRGSVP</sequence>
<feature type="compositionally biased region" description="Low complexity" evidence="1">
    <location>
        <begin position="179"/>
        <end position="197"/>
    </location>
</feature>
<proteinExistence type="predicted"/>